<organism evidence="1 2">
    <name type="scientific">Penicilliopsis zonata CBS 506.65</name>
    <dbReference type="NCBI Taxonomy" id="1073090"/>
    <lineage>
        <taxon>Eukaryota</taxon>
        <taxon>Fungi</taxon>
        <taxon>Dikarya</taxon>
        <taxon>Ascomycota</taxon>
        <taxon>Pezizomycotina</taxon>
        <taxon>Eurotiomycetes</taxon>
        <taxon>Eurotiomycetidae</taxon>
        <taxon>Eurotiales</taxon>
        <taxon>Aspergillaceae</taxon>
        <taxon>Penicilliopsis</taxon>
    </lineage>
</organism>
<proteinExistence type="predicted"/>
<dbReference type="RefSeq" id="XP_022579865.1">
    <property type="nucleotide sequence ID" value="XM_022724971.1"/>
</dbReference>
<dbReference type="GeneID" id="34611436"/>
<sequence>MSTELEKKSRKGYNPRDMCIRATDSVWKENPVNTSVLKYRSKGVACLPLLLPIKSRHRLGIHKRLACRSTETQQAKEHQEPYSGRYNIAENTLSTAANIHDVVGWELASDVQKGQFWTTRILWNLINVSEFMQEGASNTPGFSSSTIQWYQPTMRGRSRGSGIIHTHYFPKSEEYVHQSRTIGGCIDSYTIRSSHRITKDAKEKGSTHLKSFKGWTHKSAKTVSSGGLSILV</sequence>
<dbReference type="AlphaFoldDB" id="A0A1L9SDQ3"/>
<dbReference type="Proteomes" id="UP000184188">
    <property type="component" value="Unassembled WGS sequence"/>
</dbReference>
<protein>
    <submittedName>
        <fullName evidence="1">Uncharacterized protein</fullName>
    </submittedName>
</protein>
<dbReference type="VEuPathDB" id="FungiDB:ASPZODRAFT_143989"/>
<gene>
    <name evidence="1" type="ORF">ASPZODRAFT_143989</name>
</gene>
<evidence type="ECO:0000313" key="2">
    <source>
        <dbReference type="Proteomes" id="UP000184188"/>
    </source>
</evidence>
<name>A0A1L9SDQ3_9EURO</name>
<dbReference type="EMBL" id="KV878345">
    <property type="protein sequence ID" value="OJJ45355.1"/>
    <property type="molecule type" value="Genomic_DNA"/>
</dbReference>
<evidence type="ECO:0000313" key="1">
    <source>
        <dbReference type="EMBL" id="OJJ45355.1"/>
    </source>
</evidence>
<reference evidence="2" key="1">
    <citation type="journal article" date="2017" name="Genome Biol.">
        <title>Comparative genomics reveals high biological diversity and specific adaptations in the industrially and medically important fungal genus Aspergillus.</title>
        <authorList>
            <person name="de Vries R.P."/>
            <person name="Riley R."/>
            <person name="Wiebenga A."/>
            <person name="Aguilar-Osorio G."/>
            <person name="Amillis S."/>
            <person name="Uchima C.A."/>
            <person name="Anderluh G."/>
            <person name="Asadollahi M."/>
            <person name="Askin M."/>
            <person name="Barry K."/>
            <person name="Battaglia E."/>
            <person name="Bayram O."/>
            <person name="Benocci T."/>
            <person name="Braus-Stromeyer S.A."/>
            <person name="Caldana C."/>
            <person name="Canovas D."/>
            <person name="Cerqueira G.C."/>
            <person name="Chen F."/>
            <person name="Chen W."/>
            <person name="Choi C."/>
            <person name="Clum A."/>
            <person name="Dos Santos R.A."/>
            <person name="Damasio A.R."/>
            <person name="Diallinas G."/>
            <person name="Emri T."/>
            <person name="Fekete E."/>
            <person name="Flipphi M."/>
            <person name="Freyberg S."/>
            <person name="Gallo A."/>
            <person name="Gournas C."/>
            <person name="Habgood R."/>
            <person name="Hainaut M."/>
            <person name="Harispe M.L."/>
            <person name="Henrissat B."/>
            <person name="Hilden K.S."/>
            <person name="Hope R."/>
            <person name="Hossain A."/>
            <person name="Karabika E."/>
            <person name="Karaffa L."/>
            <person name="Karanyi Z."/>
            <person name="Krasevec N."/>
            <person name="Kuo A."/>
            <person name="Kusch H."/>
            <person name="LaButti K."/>
            <person name="Lagendijk E.L."/>
            <person name="Lapidus A."/>
            <person name="Levasseur A."/>
            <person name="Lindquist E."/>
            <person name="Lipzen A."/>
            <person name="Logrieco A.F."/>
            <person name="MacCabe A."/>
            <person name="Maekelae M.R."/>
            <person name="Malavazi I."/>
            <person name="Melin P."/>
            <person name="Meyer V."/>
            <person name="Mielnichuk N."/>
            <person name="Miskei M."/>
            <person name="Molnar A.P."/>
            <person name="Mule G."/>
            <person name="Ngan C.Y."/>
            <person name="Orejas M."/>
            <person name="Orosz E."/>
            <person name="Ouedraogo J.P."/>
            <person name="Overkamp K.M."/>
            <person name="Park H.-S."/>
            <person name="Perrone G."/>
            <person name="Piumi F."/>
            <person name="Punt P.J."/>
            <person name="Ram A.F."/>
            <person name="Ramon A."/>
            <person name="Rauscher S."/>
            <person name="Record E."/>
            <person name="Riano-Pachon D.M."/>
            <person name="Robert V."/>
            <person name="Roehrig J."/>
            <person name="Ruller R."/>
            <person name="Salamov A."/>
            <person name="Salih N.S."/>
            <person name="Samson R.A."/>
            <person name="Sandor E."/>
            <person name="Sanguinetti M."/>
            <person name="Schuetze T."/>
            <person name="Sepcic K."/>
            <person name="Shelest E."/>
            <person name="Sherlock G."/>
            <person name="Sophianopoulou V."/>
            <person name="Squina F.M."/>
            <person name="Sun H."/>
            <person name="Susca A."/>
            <person name="Todd R.B."/>
            <person name="Tsang A."/>
            <person name="Unkles S.E."/>
            <person name="van de Wiele N."/>
            <person name="van Rossen-Uffink D."/>
            <person name="Oliveira J.V."/>
            <person name="Vesth T.C."/>
            <person name="Visser J."/>
            <person name="Yu J.-H."/>
            <person name="Zhou M."/>
            <person name="Andersen M.R."/>
            <person name="Archer D.B."/>
            <person name="Baker S.E."/>
            <person name="Benoit I."/>
            <person name="Brakhage A.A."/>
            <person name="Braus G.H."/>
            <person name="Fischer R."/>
            <person name="Frisvad J.C."/>
            <person name="Goldman G.H."/>
            <person name="Houbraken J."/>
            <person name="Oakley B."/>
            <person name="Pocsi I."/>
            <person name="Scazzocchio C."/>
            <person name="Seiboth B."/>
            <person name="vanKuyk P.A."/>
            <person name="Wortman J."/>
            <person name="Dyer P.S."/>
            <person name="Grigoriev I.V."/>
        </authorList>
    </citation>
    <scope>NUCLEOTIDE SEQUENCE [LARGE SCALE GENOMIC DNA]</scope>
    <source>
        <strain evidence="2">CBS 506.65</strain>
    </source>
</reference>
<accession>A0A1L9SDQ3</accession>
<keyword evidence="2" id="KW-1185">Reference proteome</keyword>